<evidence type="ECO:0000256" key="5">
    <source>
        <dbReference type="ARBA" id="ARBA00022989"/>
    </source>
</evidence>
<dbReference type="Pfam" id="PF00528">
    <property type="entry name" value="BPD_transp_1"/>
    <property type="match status" value="1"/>
</dbReference>
<protein>
    <recommendedName>
        <fullName evidence="8">ABC transmembrane type-1 domain-containing protein</fullName>
    </recommendedName>
</protein>
<feature type="transmembrane region" description="Helical" evidence="7">
    <location>
        <begin position="181"/>
        <end position="203"/>
    </location>
</feature>
<dbReference type="EMBL" id="JANX01000067">
    <property type="protein sequence ID" value="KGM34809.1"/>
    <property type="molecule type" value="Genomic_DNA"/>
</dbReference>
<keyword evidence="6 7" id="KW-0472">Membrane</keyword>
<keyword evidence="5 7" id="KW-1133">Transmembrane helix</keyword>
<dbReference type="InterPro" id="IPR035906">
    <property type="entry name" value="MetI-like_sf"/>
</dbReference>
<feature type="transmembrane region" description="Helical" evidence="7">
    <location>
        <begin position="340"/>
        <end position="362"/>
    </location>
</feature>
<gene>
    <name evidence="9" type="ORF">P409_08155</name>
</gene>
<dbReference type="InterPro" id="IPR000515">
    <property type="entry name" value="MetI-like"/>
</dbReference>
<feature type="transmembrane region" description="Helical" evidence="7">
    <location>
        <begin position="147"/>
        <end position="169"/>
    </location>
</feature>
<evidence type="ECO:0000256" key="1">
    <source>
        <dbReference type="ARBA" id="ARBA00004651"/>
    </source>
</evidence>
<evidence type="ECO:0000256" key="2">
    <source>
        <dbReference type="ARBA" id="ARBA00022448"/>
    </source>
</evidence>
<evidence type="ECO:0000313" key="9">
    <source>
        <dbReference type="EMBL" id="KGM34809.1"/>
    </source>
</evidence>
<feature type="transmembrane region" description="Helical" evidence="7">
    <location>
        <begin position="240"/>
        <end position="260"/>
    </location>
</feature>
<feature type="domain" description="ABC transmembrane type-1" evidence="8">
    <location>
        <begin position="147"/>
        <end position="359"/>
    </location>
</feature>
<dbReference type="PROSITE" id="PS50928">
    <property type="entry name" value="ABC_TM1"/>
    <property type="match status" value="1"/>
</dbReference>
<dbReference type="RefSeq" id="WP_034834105.1">
    <property type="nucleotide sequence ID" value="NZ_JANX01000067.1"/>
</dbReference>
<dbReference type="Gene3D" id="1.10.3720.10">
    <property type="entry name" value="MetI-like"/>
    <property type="match status" value="1"/>
</dbReference>
<dbReference type="AlphaFoldDB" id="A0A0A0D9L7"/>
<comment type="subcellular location">
    <subcellularLocation>
        <location evidence="1 7">Cell membrane</location>
        <topology evidence="1 7">Multi-pass membrane protein</topology>
    </subcellularLocation>
</comment>
<sequence length="369" mass="41100">MTVATSTPAAAARAAKPAVSRLSRQRIRAAWMFLVPMLLVLALVAGWPLVRTVALSFTDATLKAERPTRLVGFDNYLFYGPNRADWDDKLGGYYVFYDPKGTNLVWKPEEGRFWDIDENKPVDYDVDTSGIFSWQGLLVDPVWWRSAWNTILFTVISVLIETILGLVIAMTLNAHLPGRGLLRAAVLIPWAIPTIVSAKMWGWMLNDQYGVVNEVLLSLGVISTRIAWTADPSLSLASVIAVDVWKTTPFMTLLILAALQMLPNEVYEAAKVDGIRPWRVFTRITLPLIWPALMVAILFRALDSLRVFDLIYVLTSNSINTMSMSVFARQQSIDFGNVGFGSAASTLLFVIIAVIAALWMVAGRVRFDK</sequence>
<keyword evidence="2 7" id="KW-0813">Transport</keyword>
<dbReference type="PANTHER" id="PTHR43005">
    <property type="entry name" value="BLR7065 PROTEIN"/>
    <property type="match status" value="1"/>
</dbReference>
<keyword evidence="3" id="KW-1003">Cell membrane</keyword>
<name>A0A0A0D9L7_9PROT</name>
<feature type="transmembrane region" description="Helical" evidence="7">
    <location>
        <begin position="30"/>
        <end position="50"/>
    </location>
</feature>
<dbReference type="GO" id="GO:0055085">
    <property type="term" value="P:transmembrane transport"/>
    <property type="evidence" value="ECO:0007669"/>
    <property type="project" value="InterPro"/>
</dbReference>
<accession>A0A0A0D9L7</accession>
<evidence type="ECO:0000313" key="10">
    <source>
        <dbReference type="Proteomes" id="UP000029995"/>
    </source>
</evidence>
<dbReference type="GO" id="GO:0005886">
    <property type="term" value="C:plasma membrane"/>
    <property type="evidence" value="ECO:0007669"/>
    <property type="project" value="UniProtKB-SubCell"/>
</dbReference>
<comment type="caution">
    <text evidence="9">The sequence shown here is derived from an EMBL/GenBank/DDBJ whole genome shotgun (WGS) entry which is preliminary data.</text>
</comment>
<proteinExistence type="inferred from homology"/>
<evidence type="ECO:0000256" key="7">
    <source>
        <dbReference type="RuleBase" id="RU363032"/>
    </source>
</evidence>
<keyword evidence="4 7" id="KW-0812">Transmembrane</keyword>
<dbReference type="Proteomes" id="UP000029995">
    <property type="component" value="Unassembled WGS sequence"/>
</dbReference>
<dbReference type="CDD" id="cd06261">
    <property type="entry name" value="TM_PBP2"/>
    <property type="match status" value="1"/>
</dbReference>
<evidence type="ECO:0000256" key="4">
    <source>
        <dbReference type="ARBA" id="ARBA00022692"/>
    </source>
</evidence>
<organism evidence="9 10">
    <name type="scientific">Inquilinus limosus MP06</name>
    <dbReference type="NCBI Taxonomy" id="1398085"/>
    <lineage>
        <taxon>Bacteria</taxon>
        <taxon>Pseudomonadati</taxon>
        <taxon>Pseudomonadota</taxon>
        <taxon>Alphaproteobacteria</taxon>
        <taxon>Rhodospirillales</taxon>
        <taxon>Rhodospirillaceae</taxon>
        <taxon>Inquilinus</taxon>
    </lineage>
</organism>
<evidence type="ECO:0000256" key="3">
    <source>
        <dbReference type="ARBA" id="ARBA00022475"/>
    </source>
</evidence>
<dbReference type="PANTHER" id="PTHR43005:SF2">
    <property type="entry name" value="INTEGRAL MEMBRANE SUGAR TRANSPORT PROTEIN"/>
    <property type="match status" value="1"/>
</dbReference>
<reference evidence="9 10" key="1">
    <citation type="submission" date="2014-01" db="EMBL/GenBank/DDBJ databases">
        <title>Genome sequence determination for a cystic fibrosis isolate, Inquilinus limosus.</title>
        <authorList>
            <person name="Pino M."/>
            <person name="Di Conza J."/>
            <person name="Gutkind G."/>
        </authorList>
    </citation>
    <scope>NUCLEOTIDE SEQUENCE [LARGE SCALE GENOMIC DNA]</scope>
    <source>
        <strain evidence="9 10">MP06</strain>
    </source>
</reference>
<feature type="transmembrane region" description="Helical" evidence="7">
    <location>
        <begin position="280"/>
        <end position="299"/>
    </location>
</feature>
<evidence type="ECO:0000259" key="8">
    <source>
        <dbReference type="PROSITE" id="PS50928"/>
    </source>
</evidence>
<evidence type="ECO:0000256" key="6">
    <source>
        <dbReference type="ARBA" id="ARBA00023136"/>
    </source>
</evidence>
<comment type="similarity">
    <text evidence="7">Belongs to the binding-protein-dependent transport system permease family.</text>
</comment>
<dbReference type="SUPFAM" id="SSF161098">
    <property type="entry name" value="MetI-like"/>
    <property type="match status" value="1"/>
</dbReference>